<accession>A0A1H2S2Q4</accession>
<dbReference type="AlphaFoldDB" id="A0A1H2S2Q4"/>
<dbReference type="RefSeq" id="WP_090224359.1">
    <property type="nucleotide sequence ID" value="NZ_FNNU01000001.1"/>
</dbReference>
<dbReference type="InterPro" id="IPR009506">
    <property type="entry name" value="YjiS-like"/>
</dbReference>
<gene>
    <name evidence="2" type="ORF">SAMN05216287_0523</name>
</gene>
<evidence type="ECO:0000313" key="2">
    <source>
        <dbReference type="EMBL" id="SDW25790.1"/>
    </source>
</evidence>
<evidence type="ECO:0000313" key="3">
    <source>
        <dbReference type="Proteomes" id="UP000243778"/>
    </source>
</evidence>
<dbReference type="OrthoDB" id="6496803at2"/>
<keyword evidence="3" id="KW-1185">Reference proteome</keyword>
<reference evidence="3" key="1">
    <citation type="submission" date="2016-10" db="EMBL/GenBank/DDBJ databases">
        <authorList>
            <person name="Varghese N."/>
            <person name="Submissions S."/>
        </authorList>
    </citation>
    <scope>NUCLEOTIDE SEQUENCE [LARGE SCALE GENOMIC DNA]</scope>
    <source>
        <strain evidence="3">NRRL B-59562</strain>
    </source>
</reference>
<evidence type="ECO:0000259" key="1">
    <source>
        <dbReference type="Pfam" id="PF06568"/>
    </source>
</evidence>
<organism evidence="2 3">
    <name type="scientific">Pseudomonas kuykendallii</name>
    <dbReference type="NCBI Taxonomy" id="1007099"/>
    <lineage>
        <taxon>Bacteria</taxon>
        <taxon>Pseudomonadati</taxon>
        <taxon>Pseudomonadota</taxon>
        <taxon>Gammaproteobacteria</taxon>
        <taxon>Pseudomonadales</taxon>
        <taxon>Pseudomonadaceae</taxon>
        <taxon>Pseudomonas</taxon>
    </lineage>
</organism>
<feature type="domain" description="YjiS-like" evidence="1">
    <location>
        <begin position="37"/>
        <end position="69"/>
    </location>
</feature>
<dbReference type="EMBL" id="FNNU01000001">
    <property type="protein sequence ID" value="SDW25790.1"/>
    <property type="molecule type" value="Genomic_DNA"/>
</dbReference>
<protein>
    <recommendedName>
        <fullName evidence="1">YjiS-like domain-containing protein</fullName>
    </recommendedName>
</protein>
<sequence length="92" mass="10525">MRDSIKSCEELVEPVPVLEDRRPTLRLVPAAPVGEGRWVVFWRALRTRKALLSLSRHALHDIGLSRADALAEAEKSIWTLWRETGRGTRPDR</sequence>
<proteinExistence type="predicted"/>
<name>A0A1H2S2Q4_9PSED</name>
<dbReference type="Pfam" id="PF06568">
    <property type="entry name" value="YjiS-like"/>
    <property type="match status" value="1"/>
</dbReference>
<dbReference type="Proteomes" id="UP000243778">
    <property type="component" value="Unassembled WGS sequence"/>
</dbReference>